<dbReference type="Proteomes" id="UP001286313">
    <property type="component" value="Unassembled WGS sequence"/>
</dbReference>
<proteinExistence type="predicted"/>
<keyword evidence="2" id="KW-1185">Reference proteome</keyword>
<protein>
    <submittedName>
        <fullName evidence="1">Uncharacterized protein</fullName>
    </submittedName>
</protein>
<organism evidence="1 2">
    <name type="scientific">Petrolisthes cinctipes</name>
    <name type="common">Flat porcelain crab</name>
    <dbReference type="NCBI Taxonomy" id="88211"/>
    <lineage>
        <taxon>Eukaryota</taxon>
        <taxon>Metazoa</taxon>
        <taxon>Ecdysozoa</taxon>
        <taxon>Arthropoda</taxon>
        <taxon>Crustacea</taxon>
        <taxon>Multicrustacea</taxon>
        <taxon>Malacostraca</taxon>
        <taxon>Eumalacostraca</taxon>
        <taxon>Eucarida</taxon>
        <taxon>Decapoda</taxon>
        <taxon>Pleocyemata</taxon>
        <taxon>Anomura</taxon>
        <taxon>Galatheoidea</taxon>
        <taxon>Porcellanidae</taxon>
        <taxon>Petrolisthes</taxon>
    </lineage>
</organism>
<accession>A0AAE1FPL5</accession>
<evidence type="ECO:0000313" key="1">
    <source>
        <dbReference type="EMBL" id="KAK3878144.1"/>
    </source>
</evidence>
<gene>
    <name evidence="1" type="ORF">Pcinc_017205</name>
</gene>
<dbReference type="AlphaFoldDB" id="A0AAE1FPL5"/>
<sequence>MACDHAFGNIERHQKRVPNLYTPEDYAFHIEQSVSRRYKVVCMNQAMFLNFGVLQNHIKRQAPGRTFKDACKLLFRLRYKEGFIIKSDYELDSFYTEVRLMKGRASYSHDRFNLSVVPLPPLYDAPIPLTKKSSETLRAYSPSCQTIKWIFLKVFKLAGLSMTLPRLRRTTS</sequence>
<evidence type="ECO:0000313" key="2">
    <source>
        <dbReference type="Proteomes" id="UP001286313"/>
    </source>
</evidence>
<name>A0AAE1FPL5_PETCI</name>
<reference evidence="1" key="1">
    <citation type="submission" date="2023-10" db="EMBL/GenBank/DDBJ databases">
        <title>Genome assemblies of two species of porcelain crab, Petrolisthes cinctipes and Petrolisthes manimaculis (Anomura: Porcellanidae).</title>
        <authorList>
            <person name="Angst P."/>
        </authorList>
    </citation>
    <scope>NUCLEOTIDE SEQUENCE</scope>
    <source>
        <strain evidence="1">PB745_01</strain>
        <tissue evidence="1">Gill</tissue>
    </source>
</reference>
<dbReference type="EMBL" id="JAWQEG010001584">
    <property type="protein sequence ID" value="KAK3878144.1"/>
    <property type="molecule type" value="Genomic_DNA"/>
</dbReference>
<comment type="caution">
    <text evidence="1">The sequence shown here is derived from an EMBL/GenBank/DDBJ whole genome shotgun (WGS) entry which is preliminary data.</text>
</comment>